<organism evidence="3 4">
    <name type="scientific">Thermoanaerobacter thermohydrosulfuricus WC1</name>
    <dbReference type="NCBI Taxonomy" id="1198630"/>
    <lineage>
        <taxon>Bacteria</taxon>
        <taxon>Bacillati</taxon>
        <taxon>Bacillota</taxon>
        <taxon>Clostridia</taxon>
        <taxon>Thermoanaerobacterales</taxon>
        <taxon>Thermoanaerobacteraceae</taxon>
        <taxon>Thermoanaerobacter</taxon>
    </lineage>
</organism>
<dbReference type="InterPro" id="IPR001387">
    <property type="entry name" value="Cro/C1-type_HTH"/>
</dbReference>
<dbReference type="RefSeq" id="WP_004403768.1">
    <property type="nucleotide sequence ID" value="NZ_KB731303.1"/>
</dbReference>
<dbReference type="Gene3D" id="1.10.260.40">
    <property type="entry name" value="lambda repressor-like DNA-binding domains"/>
    <property type="match status" value="1"/>
</dbReference>
<dbReference type="PATRIC" id="fig|1198630.3.peg.2291"/>
<dbReference type="PANTHER" id="PTHR46558:SF4">
    <property type="entry name" value="DNA-BIDING PHAGE PROTEIN"/>
    <property type="match status" value="1"/>
</dbReference>
<dbReference type="InterPro" id="IPR010982">
    <property type="entry name" value="Lambda_DNA-bd_dom_sf"/>
</dbReference>
<dbReference type="PROSITE" id="PS50943">
    <property type="entry name" value="HTH_CROC1"/>
    <property type="match status" value="1"/>
</dbReference>
<dbReference type="Proteomes" id="UP000013242">
    <property type="component" value="Unassembled WGS sequence"/>
</dbReference>
<evidence type="ECO:0000313" key="4">
    <source>
        <dbReference type="Proteomes" id="UP000013242"/>
    </source>
</evidence>
<protein>
    <submittedName>
        <fullName evidence="3">Putative transcriptional regulator</fullName>
    </submittedName>
</protein>
<dbReference type="PANTHER" id="PTHR46558">
    <property type="entry name" value="TRACRIPTIONAL REGULATORY PROTEIN-RELATED-RELATED"/>
    <property type="match status" value="1"/>
</dbReference>
<name>M8CUY1_THETY</name>
<dbReference type="CDD" id="cd00093">
    <property type="entry name" value="HTH_XRE"/>
    <property type="match status" value="1"/>
</dbReference>
<evidence type="ECO:0000313" key="3">
    <source>
        <dbReference type="EMBL" id="EMT38219.1"/>
    </source>
</evidence>
<accession>M8CUY1</accession>
<dbReference type="GO" id="GO:0003677">
    <property type="term" value="F:DNA binding"/>
    <property type="evidence" value="ECO:0007669"/>
    <property type="project" value="UniProtKB-KW"/>
</dbReference>
<keyword evidence="1" id="KW-0238">DNA-binding</keyword>
<reference evidence="3 4" key="1">
    <citation type="journal article" date="2013" name="PLoS ONE">
        <title>Genomic Evaluation of Thermoanaerobacter spp. for the Construction of Designer Co-Cultures to Improve Lignocellulosic Biofuel Production.</title>
        <authorList>
            <person name="Verbeke T.J."/>
            <person name="Zhang X."/>
            <person name="Henrissat B."/>
            <person name="Spicer V."/>
            <person name="Rydzak T."/>
            <person name="Krokhin O.V."/>
            <person name="Fristensky B."/>
            <person name="Levin D.B."/>
            <person name="Sparling R."/>
        </authorList>
    </citation>
    <scope>NUCLEOTIDE SEQUENCE [LARGE SCALE GENOMIC DNA]</scope>
    <source>
        <strain evidence="3 4">WC1</strain>
    </source>
</reference>
<dbReference type="SMART" id="SM00530">
    <property type="entry name" value="HTH_XRE"/>
    <property type="match status" value="1"/>
</dbReference>
<comment type="caution">
    <text evidence="3">The sequence shown here is derived from an EMBL/GenBank/DDBJ whole genome shotgun (WGS) entry which is preliminary data.</text>
</comment>
<dbReference type="HOGENOM" id="CLU_066192_44_5_9"/>
<sequence length="82" mass="9665">MKREKLYQLREAKKLTHEDIANAIKISRSHYGLIENGQRNPSYDVAQRLSKFFDCPIEELFPDVIFFAGRCYVKKQKDKQTA</sequence>
<dbReference type="Pfam" id="PF01381">
    <property type="entry name" value="HTH_3"/>
    <property type="match status" value="1"/>
</dbReference>
<proteinExistence type="predicted"/>
<keyword evidence="4" id="KW-1185">Reference proteome</keyword>
<evidence type="ECO:0000259" key="2">
    <source>
        <dbReference type="PROSITE" id="PS50943"/>
    </source>
</evidence>
<gene>
    <name evidence="3" type="ORF">TthWC1_2286</name>
</gene>
<feature type="domain" description="HTH cro/C1-type" evidence="2">
    <location>
        <begin position="6"/>
        <end position="60"/>
    </location>
</feature>
<dbReference type="EMBL" id="AMYG01000055">
    <property type="protein sequence ID" value="EMT38219.1"/>
    <property type="molecule type" value="Genomic_DNA"/>
</dbReference>
<dbReference type="AlphaFoldDB" id="M8CUY1"/>
<evidence type="ECO:0000256" key="1">
    <source>
        <dbReference type="ARBA" id="ARBA00023125"/>
    </source>
</evidence>
<dbReference type="SUPFAM" id="SSF47413">
    <property type="entry name" value="lambda repressor-like DNA-binding domains"/>
    <property type="match status" value="1"/>
</dbReference>